<evidence type="ECO:0000313" key="5">
    <source>
        <dbReference type="EMBL" id="MFC4336095.1"/>
    </source>
</evidence>
<proteinExistence type="predicted"/>
<dbReference type="Pfam" id="PF13649">
    <property type="entry name" value="Methyltransf_25"/>
    <property type="match status" value="1"/>
</dbReference>
<comment type="caution">
    <text evidence="5">The sequence shown here is derived from an EMBL/GenBank/DDBJ whole genome shotgun (WGS) entry which is preliminary data.</text>
</comment>
<keyword evidence="2 5" id="KW-0808">Transferase</keyword>
<dbReference type="SUPFAM" id="SSF53335">
    <property type="entry name" value="S-adenosyl-L-methionine-dependent methyltransferases"/>
    <property type="match status" value="1"/>
</dbReference>
<keyword evidence="1 5" id="KW-0489">Methyltransferase</keyword>
<evidence type="ECO:0000256" key="3">
    <source>
        <dbReference type="ARBA" id="ARBA00022691"/>
    </source>
</evidence>
<dbReference type="PANTHER" id="PTHR43464">
    <property type="entry name" value="METHYLTRANSFERASE"/>
    <property type="match status" value="1"/>
</dbReference>
<evidence type="ECO:0000259" key="4">
    <source>
        <dbReference type="Pfam" id="PF13649"/>
    </source>
</evidence>
<dbReference type="EC" id="2.1.1.-" evidence="5"/>
<sequence>MEDPALDPDIEAFYSRLGENDRLVVPPDGRLEYLRTQILLRRLMDGENLRVLDVGGGTGVHSAWLAKDGHAVTLVDPVAAQVEAARTLNGVEAVTGDARKLEFDSGFFDVVLMLGPLYHLVDREDRLAALREGRRVVRDGGLLAVATINRASAWFDELTRESTGDPEQEPTIDEGAAHFETGVLDLVAKGIFTRAYFHRPQDIAEEFTAAGLPAPHQYQIEGQLAWSPHLASILDDPAQREGALRMTELMEADPSLLGVGPHLLSAVRK</sequence>
<dbReference type="Gene3D" id="3.40.50.150">
    <property type="entry name" value="Vaccinia Virus protein VP39"/>
    <property type="match status" value="1"/>
</dbReference>
<keyword evidence="3" id="KW-0949">S-adenosyl-L-methionine</keyword>
<evidence type="ECO:0000256" key="1">
    <source>
        <dbReference type="ARBA" id="ARBA00022603"/>
    </source>
</evidence>
<organism evidence="5 6">
    <name type="scientific">Salininema proteolyticum</name>
    <dbReference type="NCBI Taxonomy" id="1607685"/>
    <lineage>
        <taxon>Bacteria</taxon>
        <taxon>Bacillati</taxon>
        <taxon>Actinomycetota</taxon>
        <taxon>Actinomycetes</taxon>
        <taxon>Glycomycetales</taxon>
        <taxon>Glycomycetaceae</taxon>
        <taxon>Salininema</taxon>
    </lineage>
</organism>
<dbReference type="InterPro" id="IPR041698">
    <property type="entry name" value="Methyltransf_25"/>
</dbReference>
<dbReference type="CDD" id="cd02440">
    <property type="entry name" value="AdoMet_MTases"/>
    <property type="match status" value="1"/>
</dbReference>
<evidence type="ECO:0000256" key="2">
    <source>
        <dbReference type="ARBA" id="ARBA00022679"/>
    </source>
</evidence>
<dbReference type="RefSeq" id="WP_380621583.1">
    <property type="nucleotide sequence ID" value="NZ_JBHSDK010000015.1"/>
</dbReference>
<keyword evidence="6" id="KW-1185">Reference proteome</keyword>
<dbReference type="Proteomes" id="UP001595823">
    <property type="component" value="Unassembled WGS sequence"/>
</dbReference>
<accession>A0ABV8U0Z9</accession>
<dbReference type="EMBL" id="JBHSDK010000015">
    <property type="protein sequence ID" value="MFC4336095.1"/>
    <property type="molecule type" value="Genomic_DNA"/>
</dbReference>
<protein>
    <submittedName>
        <fullName evidence="5">Class I SAM-dependent methyltransferase</fullName>
        <ecNumber evidence="5">2.1.1.-</ecNumber>
    </submittedName>
</protein>
<gene>
    <name evidence="5" type="ORF">ACFPET_12865</name>
</gene>
<dbReference type="GO" id="GO:0032259">
    <property type="term" value="P:methylation"/>
    <property type="evidence" value="ECO:0007669"/>
    <property type="project" value="UniProtKB-KW"/>
</dbReference>
<dbReference type="GO" id="GO:0008168">
    <property type="term" value="F:methyltransferase activity"/>
    <property type="evidence" value="ECO:0007669"/>
    <property type="project" value="UniProtKB-KW"/>
</dbReference>
<feature type="domain" description="Methyltransferase" evidence="4">
    <location>
        <begin position="51"/>
        <end position="141"/>
    </location>
</feature>
<dbReference type="InterPro" id="IPR029063">
    <property type="entry name" value="SAM-dependent_MTases_sf"/>
</dbReference>
<reference evidence="6" key="1">
    <citation type="journal article" date="2019" name="Int. J. Syst. Evol. Microbiol.">
        <title>The Global Catalogue of Microorganisms (GCM) 10K type strain sequencing project: providing services to taxonomists for standard genome sequencing and annotation.</title>
        <authorList>
            <consortium name="The Broad Institute Genomics Platform"/>
            <consortium name="The Broad Institute Genome Sequencing Center for Infectious Disease"/>
            <person name="Wu L."/>
            <person name="Ma J."/>
        </authorList>
    </citation>
    <scope>NUCLEOTIDE SEQUENCE [LARGE SCALE GENOMIC DNA]</scope>
    <source>
        <strain evidence="6">IBRC-M 10908</strain>
    </source>
</reference>
<dbReference type="PANTHER" id="PTHR43464:SF19">
    <property type="entry name" value="UBIQUINONE BIOSYNTHESIS O-METHYLTRANSFERASE, MITOCHONDRIAL"/>
    <property type="match status" value="1"/>
</dbReference>
<name>A0ABV8U0Z9_9ACTN</name>
<evidence type="ECO:0000313" key="6">
    <source>
        <dbReference type="Proteomes" id="UP001595823"/>
    </source>
</evidence>